<evidence type="ECO:0000313" key="8">
    <source>
        <dbReference type="EMBL" id="MCY0092657.1"/>
    </source>
</evidence>
<keyword evidence="2" id="KW-1003">Cell membrane</keyword>
<dbReference type="Proteomes" id="UP001081283">
    <property type="component" value="Unassembled WGS sequence"/>
</dbReference>
<comment type="subcellular location">
    <subcellularLocation>
        <location evidence="1">Cell membrane</location>
        <topology evidence="1">Multi-pass membrane protein</topology>
    </subcellularLocation>
</comment>
<proteinExistence type="predicted"/>
<dbReference type="InterPro" id="IPR036259">
    <property type="entry name" value="MFS_trans_sf"/>
</dbReference>
<reference evidence="8" key="1">
    <citation type="submission" date="2022-10" db="EMBL/GenBank/DDBJ databases">
        <title>Hoeflea sp. J2-29, isolated from marine algae.</title>
        <authorList>
            <person name="Kristyanto S."/>
            <person name="Kim J.M."/>
            <person name="Jeon C.O."/>
        </authorList>
    </citation>
    <scope>NUCLEOTIDE SEQUENCE</scope>
    <source>
        <strain evidence="8">J2-29</strain>
    </source>
</reference>
<evidence type="ECO:0000256" key="4">
    <source>
        <dbReference type="ARBA" id="ARBA00022989"/>
    </source>
</evidence>
<dbReference type="PROSITE" id="PS50850">
    <property type="entry name" value="MFS"/>
    <property type="match status" value="1"/>
</dbReference>
<feature type="transmembrane region" description="Helical" evidence="6">
    <location>
        <begin position="252"/>
        <end position="270"/>
    </location>
</feature>
<keyword evidence="9" id="KW-1185">Reference proteome</keyword>
<dbReference type="PANTHER" id="PTHR23513:SF18">
    <property type="entry name" value="INTEGRAL MEMBRANE PROTEIN"/>
    <property type="match status" value="1"/>
</dbReference>
<evidence type="ECO:0000256" key="1">
    <source>
        <dbReference type="ARBA" id="ARBA00004651"/>
    </source>
</evidence>
<evidence type="ECO:0000256" key="5">
    <source>
        <dbReference type="ARBA" id="ARBA00023136"/>
    </source>
</evidence>
<comment type="caution">
    <text evidence="8">The sequence shown here is derived from an EMBL/GenBank/DDBJ whole genome shotgun (WGS) entry which is preliminary data.</text>
</comment>
<feature type="transmembrane region" description="Helical" evidence="6">
    <location>
        <begin position="308"/>
        <end position="326"/>
    </location>
</feature>
<protein>
    <submittedName>
        <fullName evidence="8">MFS transporter</fullName>
    </submittedName>
</protein>
<feature type="transmembrane region" description="Helical" evidence="6">
    <location>
        <begin position="218"/>
        <end position="240"/>
    </location>
</feature>
<feature type="transmembrane region" description="Helical" evidence="6">
    <location>
        <begin position="346"/>
        <end position="365"/>
    </location>
</feature>
<gene>
    <name evidence="8" type="ORF">OEG82_01150</name>
</gene>
<dbReference type="PANTHER" id="PTHR23513">
    <property type="entry name" value="INTEGRAL MEMBRANE EFFLUX PROTEIN-RELATED"/>
    <property type="match status" value="1"/>
</dbReference>
<dbReference type="SUPFAM" id="SSF103473">
    <property type="entry name" value="MFS general substrate transporter"/>
    <property type="match status" value="1"/>
</dbReference>
<feature type="transmembrane region" description="Helical" evidence="6">
    <location>
        <begin position="172"/>
        <end position="190"/>
    </location>
</feature>
<feature type="transmembrane region" description="Helical" evidence="6">
    <location>
        <begin position="282"/>
        <end position="302"/>
    </location>
</feature>
<feature type="transmembrane region" description="Helical" evidence="6">
    <location>
        <begin position="42"/>
        <end position="65"/>
    </location>
</feature>
<organism evidence="8 9">
    <name type="scientific">Hoeflea ulvae</name>
    <dbReference type="NCBI Taxonomy" id="2983764"/>
    <lineage>
        <taxon>Bacteria</taxon>
        <taxon>Pseudomonadati</taxon>
        <taxon>Pseudomonadota</taxon>
        <taxon>Alphaproteobacteria</taxon>
        <taxon>Hyphomicrobiales</taxon>
        <taxon>Rhizobiaceae</taxon>
        <taxon>Hoeflea</taxon>
    </lineage>
</organism>
<keyword evidence="3 6" id="KW-0812">Transmembrane</keyword>
<keyword evidence="4 6" id="KW-1133">Transmembrane helix</keyword>
<feature type="transmembrane region" description="Helical" evidence="6">
    <location>
        <begin position="12"/>
        <end position="36"/>
    </location>
</feature>
<accession>A0ABT3YAB5</accession>
<evidence type="ECO:0000256" key="6">
    <source>
        <dbReference type="SAM" id="Phobius"/>
    </source>
</evidence>
<dbReference type="EMBL" id="JAOVZQ010000001">
    <property type="protein sequence ID" value="MCY0092657.1"/>
    <property type="molecule type" value="Genomic_DNA"/>
</dbReference>
<feature type="transmembrane region" description="Helical" evidence="6">
    <location>
        <begin position="371"/>
        <end position="396"/>
    </location>
</feature>
<feature type="domain" description="Major facilitator superfamily (MFS) profile" evidence="7">
    <location>
        <begin position="9"/>
        <end position="400"/>
    </location>
</feature>
<keyword evidence="5 6" id="KW-0472">Membrane</keyword>
<evidence type="ECO:0000259" key="7">
    <source>
        <dbReference type="PROSITE" id="PS50850"/>
    </source>
</evidence>
<dbReference type="CDD" id="cd06173">
    <property type="entry name" value="MFS_MefA_like"/>
    <property type="match status" value="1"/>
</dbReference>
<evidence type="ECO:0000256" key="2">
    <source>
        <dbReference type="ARBA" id="ARBA00022475"/>
    </source>
</evidence>
<dbReference type="Pfam" id="PF07690">
    <property type="entry name" value="MFS_1"/>
    <property type="match status" value="1"/>
</dbReference>
<evidence type="ECO:0000256" key="3">
    <source>
        <dbReference type="ARBA" id="ARBA00022692"/>
    </source>
</evidence>
<dbReference type="InterPro" id="IPR011701">
    <property type="entry name" value="MFS"/>
</dbReference>
<evidence type="ECO:0000313" key="9">
    <source>
        <dbReference type="Proteomes" id="UP001081283"/>
    </source>
</evidence>
<dbReference type="InterPro" id="IPR020846">
    <property type="entry name" value="MFS_dom"/>
</dbReference>
<name>A0ABT3YAB5_9HYPH</name>
<dbReference type="RefSeq" id="WP_267610628.1">
    <property type="nucleotide sequence ID" value="NZ_JAOVZQ010000001.1"/>
</dbReference>
<sequence>MIEVLKHPIYARLFSAQVIALIGTGLLTVALGLLAYDLAGERAGVVLGTVFAIKMIAYVGLAPVANALAGRWPRKRVLIGADLVRAAVALSLPFIDSVWHIYGLIFVLQAASATFTPAFQAVIPDILPDERDYTRALSLSRLAYDLENLLSPALAGFLLIFISYHWLFGGTVLGFIGSALLVLAAPIPALKPQAKMRPFLDRLTRGIRIYVATPRLRGLLSLNLSAAAAGAFVLVNTVVVVRGEYGMGDRQVAYALAAFGGGSMLAALVLPRLLDRLTDRRIMVTAGFLLAGLTLGHAVYQFTLGLPGWGWFLALWALSGLFYAAILTPSGRLLRNSAHAEDRPSLFAAQFTLSHLCWLMTYPVAGWAGNALGLPVAMAILGTIALAGALLAVAAWPADDSQVVEHEHRDLPPDHPHLRDHPVAGTRHRHVFVIDDEHRAWPTHG</sequence>
<dbReference type="Gene3D" id="1.20.1250.20">
    <property type="entry name" value="MFS general substrate transporter like domains"/>
    <property type="match status" value="2"/>
</dbReference>